<sequence length="457" mass="50151">MMQPTHNPEFQRQLWLNWRPSLALWTLLLTGLILGLPLALSSPRERLPNLGLTALTGLWIATTLYASVLAARSLREEIQQHTWDWQRLSALTPWQMAWGKLLGATVPAWLYAALFGVTSIVVASLWEMLWDTHRAWHLLALAVLWGLGVQTWAMNAVLVRWHSGLWQRRSLGLLLVIGLPFLLGLLRGLPERAAWPWWGWDLGPLGLAYVLGCTTLGLGLLALWRQLCERLDVPTLPWAWPLGLTVAGVAGAGVWHRDVAALWPHLATWALLGTAFIALQHMGSQARAWRQVLWCGQQGRWSAALAALPLWPVSWLLAVLAAVLAWGHANTSALGWWLLLACAQLLREGLILTGFALQAQRWKSPGAVFAVTWLVINLLLPLLAWGAMGSTTATALQPLVVLMGDAAPVDALPRSLAWLALGAQLLLAALWVRWAARQPVPRAGVSAAPVAENPAAP</sequence>
<comment type="caution">
    <text evidence="2">The sequence shown here is derived from an EMBL/GenBank/DDBJ whole genome shotgun (WGS) entry which is preliminary data.</text>
</comment>
<feature type="transmembrane region" description="Helical" evidence="1">
    <location>
        <begin position="171"/>
        <end position="190"/>
    </location>
</feature>
<feature type="transmembrane region" description="Helical" evidence="1">
    <location>
        <begin position="236"/>
        <end position="256"/>
    </location>
</feature>
<keyword evidence="3" id="KW-1185">Reference proteome</keyword>
<feature type="transmembrane region" description="Helical" evidence="1">
    <location>
        <begin position="416"/>
        <end position="436"/>
    </location>
</feature>
<evidence type="ECO:0008006" key="4">
    <source>
        <dbReference type="Google" id="ProtNLM"/>
    </source>
</evidence>
<proteinExistence type="predicted"/>
<feature type="transmembrane region" description="Helical" evidence="1">
    <location>
        <begin position="135"/>
        <end position="159"/>
    </location>
</feature>
<reference evidence="3" key="1">
    <citation type="journal article" date="2019" name="Int. J. Syst. Evol. Microbiol.">
        <title>The Global Catalogue of Microorganisms (GCM) 10K type strain sequencing project: providing services to taxonomists for standard genome sequencing and annotation.</title>
        <authorList>
            <consortium name="The Broad Institute Genomics Platform"/>
            <consortium name="The Broad Institute Genome Sequencing Center for Infectious Disease"/>
            <person name="Wu L."/>
            <person name="Ma J."/>
        </authorList>
    </citation>
    <scope>NUCLEOTIDE SEQUENCE [LARGE SCALE GENOMIC DNA]</scope>
    <source>
        <strain evidence="3">JCM 11650</strain>
    </source>
</reference>
<protein>
    <recommendedName>
        <fullName evidence="4">ABC transporter permease</fullName>
    </recommendedName>
</protein>
<evidence type="ECO:0000256" key="1">
    <source>
        <dbReference type="SAM" id="Phobius"/>
    </source>
</evidence>
<keyword evidence="1" id="KW-0812">Transmembrane</keyword>
<keyword evidence="1" id="KW-0472">Membrane</keyword>
<feature type="transmembrane region" description="Helical" evidence="1">
    <location>
        <begin position="262"/>
        <end position="282"/>
    </location>
</feature>
<feature type="transmembrane region" description="Helical" evidence="1">
    <location>
        <begin position="21"/>
        <end position="40"/>
    </location>
</feature>
<feature type="transmembrane region" description="Helical" evidence="1">
    <location>
        <begin position="369"/>
        <end position="396"/>
    </location>
</feature>
<feature type="transmembrane region" description="Helical" evidence="1">
    <location>
        <begin position="108"/>
        <end position="129"/>
    </location>
</feature>
<organism evidence="2 3">
    <name type="scientific">Comamonas nitrativorans</name>
    <dbReference type="NCBI Taxonomy" id="108437"/>
    <lineage>
        <taxon>Bacteria</taxon>
        <taxon>Pseudomonadati</taxon>
        <taxon>Pseudomonadota</taxon>
        <taxon>Betaproteobacteria</taxon>
        <taxon>Burkholderiales</taxon>
        <taxon>Comamonadaceae</taxon>
        <taxon>Comamonas</taxon>
    </lineage>
</organism>
<feature type="transmembrane region" description="Helical" evidence="1">
    <location>
        <begin position="52"/>
        <end position="71"/>
    </location>
</feature>
<name>A0ABV9GY05_9BURK</name>
<keyword evidence="1" id="KW-1133">Transmembrane helix</keyword>
<feature type="transmembrane region" description="Helical" evidence="1">
    <location>
        <begin position="303"/>
        <end position="328"/>
    </location>
</feature>
<feature type="transmembrane region" description="Helical" evidence="1">
    <location>
        <begin position="202"/>
        <end position="224"/>
    </location>
</feature>
<dbReference type="Proteomes" id="UP001595967">
    <property type="component" value="Unassembled WGS sequence"/>
</dbReference>
<gene>
    <name evidence="2" type="ORF">ACFO3A_05220</name>
</gene>
<accession>A0ABV9GY05</accession>
<evidence type="ECO:0000313" key="3">
    <source>
        <dbReference type="Proteomes" id="UP001595967"/>
    </source>
</evidence>
<evidence type="ECO:0000313" key="2">
    <source>
        <dbReference type="EMBL" id="MFC4621610.1"/>
    </source>
</evidence>
<feature type="transmembrane region" description="Helical" evidence="1">
    <location>
        <begin position="334"/>
        <end position="357"/>
    </location>
</feature>
<dbReference type="EMBL" id="JBHSEW010000003">
    <property type="protein sequence ID" value="MFC4621610.1"/>
    <property type="molecule type" value="Genomic_DNA"/>
</dbReference>
<dbReference type="RefSeq" id="WP_377724597.1">
    <property type="nucleotide sequence ID" value="NZ_JBHSEW010000003.1"/>
</dbReference>